<feature type="domain" description="MYND-type" evidence="5">
    <location>
        <begin position="5"/>
        <end position="41"/>
    </location>
</feature>
<gene>
    <name evidence="6" type="ORF">SISSUDRAFT_1121023</name>
</gene>
<keyword evidence="3" id="KW-0862">Zinc</keyword>
<evidence type="ECO:0000256" key="1">
    <source>
        <dbReference type="ARBA" id="ARBA00022723"/>
    </source>
</evidence>
<evidence type="ECO:0000313" key="6">
    <source>
        <dbReference type="EMBL" id="KZT36347.1"/>
    </source>
</evidence>
<evidence type="ECO:0000313" key="7">
    <source>
        <dbReference type="Proteomes" id="UP000076798"/>
    </source>
</evidence>
<keyword evidence="2 4" id="KW-0863">Zinc-finger</keyword>
<proteinExistence type="predicted"/>
<dbReference type="Proteomes" id="UP000076798">
    <property type="component" value="Unassembled WGS sequence"/>
</dbReference>
<dbReference type="PROSITE" id="PS01360">
    <property type="entry name" value="ZF_MYND_1"/>
    <property type="match status" value="1"/>
</dbReference>
<sequence length="428" mass="48944">MTRSCVVCGTPTKKTCIGCSRQAYCSRQCQSRDWICHILDCDAPGREITSADRLAAALVQGHPDSSESVAFNVDYGFMRVSKVTDVAILRRVYEDIFLHIGVKPNTVHKWQVRGRLHEELVVAYRKAGKDSGPNFLWLCQNPQVFDSEQKCVMTGGVRDFGDTVKLYLWSILGRPATDTVEDINKELLEWTDDKLLCYHAYLNMVTYSRGRSMGRSSWSAMNYPDVWLNLGFCVFPDEYAIPAQALYDALMARCTFEEFHEAYSSSSLLALMDRKGLTAARRKMPDDFEVVLSQSPDWIPPVWHLKAWVLCQEEFELPMPGVLLPYGFANCRDRSESKHLMSFYSKLFKEQLISPSRLHTAAENDGIFDYIIKTTKLKIAKTERHFLERVLSTHNRDIFPRNADNKTQLLCLTTLIIGIVYYHLSPAE</sequence>
<evidence type="ECO:0000256" key="2">
    <source>
        <dbReference type="ARBA" id="ARBA00022771"/>
    </source>
</evidence>
<organism evidence="6 7">
    <name type="scientific">Sistotremastrum suecicum HHB10207 ss-3</name>
    <dbReference type="NCBI Taxonomy" id="1314776"/>
    <lineage>
        <taxon>Eukaryota</taxon>
        <taxon>Fungi</taxon>
        <taxon>Dikarya</taxon>
        <taxon>Basidiomycota</taxon>
        <taxon>Agaricomycotina</taxon>
        <taxon>Agaricomycetes</taxon>
        <taxon>Sistotremastrales</taxon>
        <taxon>Sistotremastraceae</taxon>
        <taxon>Sistotremastrum</taxon>
    </lineage>
</organism>
<evidence type="ECO:0000259" key="5">
    <source>
        <dbReference type="PROSITE" id="PS50865"/>
    </source>
</evidence>
<accession>A0A166BGE0</accession>
<reference evidence="6 7" key="1">
    <citation type="journal article" date="2016" name="Mol. Biol. Evol.">
        <title>Comparative Genomics of Early-Diverging Mushroom-Forming Fungi Provides Insights into the Origins of Lignocellulose Decay Capabilities.</title>
        <authorList>
            <person name="Nagy L.G."/>
            <person name="Riley R."/>
            <person name="Tritt A."/>
            <person name="Adam C."/>
            <person name="Daum C."/>
            <person name="Floudas D."/>
            <person name="Sun H."/>
            <person name="Yadav J.S."/>
            <person name="Pangilinan J."/>
            <person name="Larsson K.H."/>
            <person name="Matsuura K."/>
            <person name="Barry K."/>
            <person name="Labutti K."/>
            <person name="Kuo R."/>
            <person name="Ohm R.A."/>
            <person name="Bhattacharya S.S."/>
            <person name="Shirouzu T."/>
            <person name="Yoshinaga Y."/>
            <person name="Martin F.M."/>
            <person name="Grigoriev I.V."/>
            <person name="Hibbett D.S."/>
        </authorList>
    </citation>
    <scope>NUCLEOTIDE SEQUENCE [LARGE SCALE GENOMIC DNA]</scope>
    <source>
        <strain evidence="6 7">HHB10207 ss-3</strain>
    </source>
</reference>
<protein>
    <recommendedName>
        <fullName evidence="5">MYND-type domain-containing protein</fullName>
    </recommendedName>
</protein>
<dbReference type="OrthoDB" id="4851849at2759"/>
<dbReference type="InterPro" id="IPR002893">
    <property type="entry name" value="Znf_MYND"/>
</dbReference>
<dbReference type="Gene3D" id="6.10.140.2220">
    <property type="match status" value="1"/>
</dbReference>
<dbReference type="Pfam" id="PF01753">
    <property type="entry name" value="zf-MYND"/>
    <property type="match status" value="1"/>
</dbReference>
<evidence type="ECO:0000256" key="3">
    <source>
        <dbReference type="ARBA" id="ARBA00022833"/>
    </source>
</evidence>
<dbReference type="PROSITE" id="PS50865">
    <property type="entry name" value="ZF_MYND_2"/>
    <property type="match status" value="1"/>
</dbReference>
<dbReference type="EMBL" id="KV428110">
    <property type="protein sequence ID" value="KZT36347.1"/>
    <property type="molecule type" value="Genomic_DNA"/>
</dbReference>
<keyword evidence="1" id="KW-0479">Metal-binding</keyword>
<evidence type="ECO:0000256" key="4">
    <source>
        <dbReference type="PROSITE-ProRule" id="PRU00134"/>
    </source>
</evidence>
<dbReference type="GO" id="GO:0008270">
    <property type="term" value="F:zinc ion binding"/>
    <property type="evidence" value="ECO:0007669"/>
    <property type="project" value="UniProtKB-KW"/>
</dbReference>
<name>A0A166BGE0_9AGAM</name>
<dbReference type="AlphaFoldDB" id="A0A166BGE0"/>
<dbReference type="SUPFAM" id="SSF144232">
    <property type="entry name" value="HIT/MYND zinc finger-like"/>
    <property type="match status" value="1"/>
</dbReference>
<keyword evidence="7" id="KW-1185">Reference proteome</keyword>